<keyword evidence="6" id="KW-0472">Membrane</keyword>
<dbReference type="PANTHER" id="PTHR43484:SF1">
    <property type="entry name" value="FLAGELLAR MOTOR SWITCH PROTEIN FLIN"/>
    <property type="match status" value="1"/>
</dbReference>
<dbReference type="GO" id="GO:0005886">
    <property type="term" value="C:plasma membrane"/>
    <property type="evidence" value="ECO:0007669"/>
    <property type="project" value="UniProtKB-SubCell"/>
</dbReference>
<dbReference type="InterPro" id="IPR007597">
    <property type="entry name" value="CheC"/>
</dbReference>
<dbReference type="InterPro" id="IPR051469">
    <property type="entry name" value="FliN/MopA/SpaO"/>
</dbReference>
<gene>
    <name evidence="10" type="primary">fliY</name>
    <name evidence="10" type="ORF">PSR59_01350</name>
</gene>
<dbReference type="Pfam" id="PF01052">
    <property type="entry name" value="FliMN_C"/>
    <property type="match status" value="1"/>
</dbReference>
<dbReference type="InterPro" id="IPR012826">
    <property type="entry name" value="FliN"/>
</dbReference>
<keyword evidence="10" id="KW-0282">Flagellum</keyword>
<evidence type="ECO:0000259" key="8">
    <source>
        <dbReference type="Pfam" id="PF01052"/>
    </source>
</evidence>
<feature type="compositionally biased region" description="Basic and acidic residues" evidence="7">
    <location>
        <begin position="26"/>
        <end position="47"/>
    </location>
</feature>
<keyword evidence="10" id="KW-0966">Cell projection</keyword>
<feature type="domain" description="Flagellar motor switch protein FliN-like C-terminal" evidence="8">
    <location>
        <begin position="330"/>
        <end position="400"/>
    </location>
</feature>
<dbReference type="InterPro" id="IPR028976">
    <property type="entry name" value="CheC-like_sf"/>
</dbReference>
<dbReference type="PANTHER" id="PTHR43484">
    <property type="match status" value="1"/>
</dbReference>
<dbReference type="EMBL" id="CP117692">
    <property type="protein sequence ID" value="WDC82315.1"/>
    <property type="molecule type" value="Genomic_DNA"/>
</dbReference>
<sequence>MSDGLSQAEIDALMNGGSAAAEDDIKEEKVEEKTEEQSEAEIEKEAVEDAALEVDDDIIAGMDEQARMDLIGEVGNISMSQAATTLSSILNHRVSITTPRVTKIRFASLMEGIKTPKVATTVEYKEGVVGTNLMLLQVRDASIIADLMMGGPGNAKEDAEFGDLELSAVAEAMNQMIGSASTSMATMINCKVDILPPKVKLWGEPDNISYDGIDPDSIVYRISFNLEVDGLIESEIMQIFTKEMVNDIAAVMMADKATVVNDREVPAEEQPAPAADPIPQSQPQMQVAPQPAPQPKQPAPQPKQPPVEVSQPSFQTLDDHAQVEGDNLDLLMDIPLNLSVVLGTSKKSVRDILSFNTGSVIELDKLTDEPLDILLNGKLIAQGEVVVINDNFGVRITNILSQSQRINNMR</sequence>
<feature type="domain" description="CheC-like protein" evidence="9">
    <location>
        <begin position="164"/>
        <end position="200"/>
    </location>
</feature>
<organism evidence="10 11">
    <name type="scientific">Ligilactobacillus ruminis</name>
    <dbReference type="NCBI Taxonomy" id="1623"/>
    <lineage>
        <taxon>Bacteria</taxon>
        <taxon>Bacillati</taxon>
        <taxon>Bacillota</taxon>
        <taxon>Bacilli</taxon>
        <taxon>Lactobacillales</taxon>
        <taxon>Lactobacillaceae</taxon>
        <taxon>Ligilactobacillus</taxon>
    </lineage>
</organism>
<keyword evidence="10" id="KW-0969">Cilium</keyword>
<name>A0AAQ3ATD5_9LACO</name>
<dbReference type="InterPro" id="IPR001172">
    <property type="entry name" value="FliN_T3SS_HrcQb"/>
</dbReference>
<protein>
    <submittedName>
        <fullName evidence="10">Flagellar motor switch phosphatase FliY</fullName>
    </submittedName>
</protein>
<dbReference type="CDD" id="cd17907">
    <property type="entry name" value="FliY_FliN-Y"/>
    <property type="match status" value="1"/>
</dbReference>
<feature type="compositionally biased region" description="Low complexity" evidence="7">
    <location>
        <begin position="268"/>
        <end position="289"/>
    </location>
</feature>
<dbReference type="InterPro" id="IPR001543">
    <property type="entry name" value="FliN-like_C"/>
</dbReference>
<keyword evidence="3" id="KW-1003">Cell membrane</keyword>
<dbReference type="AlphaFoldDB" id="A0AAQ3ATD5"/>
<evidence type="ECO:0000256" key="7">
    <source>
        <dbReference type="SAM" id="MobiDB-lite"/>
    </source>
</evidence>
<comment type="similarity">
    <text evidence="2">Belongs to the FliN/MopA/SpaO family.</text>
</comment>
<evidence type="ECO:0000313" key="11">
    <source>
        <dbReference type="Proteomes" id="UP001222683"/>
    </source>
</evidence>
<proteinExistence type="inferred from homology"/>
<evidence type="ECO:0000256" key="6">
    <source>
        <dbReference type="ARBA" id="ARBA00023136"/>
    </source>
</evidence>
<keyword evidence="4" id="KW-0145">Chemotaxis</keyword>
<evidence type="ECO:0000259" key="9">
    <source>
        <dbReference type="Pfam" id="PF04509"/>
    </source>
</evidence>
<evidence type="ECO:0000256" key="4">
    <source>
        <dbReference type="ARBA" id="ARBA00022500"/>
    </source>
</evidence>
<evidence type="ECO:0000256" key="2">
    <source>
        <dbReference type="ARBA" id="ARBA00009226"/>
    </source>
</evidence>
<dbReference type="Gene3D" id="3.40.1550.10">
    <property type="entry name" value="CheC-like"/>
    <property type="match status" value="1"/>
</dbReference>
<feature type="region of interest" description="Disordered" evidence="7">
    <location>
        <begin position="1"/>
        <end position="47"/>
    </location>
</feature>
<keyword evidence="5" id="KW-0283">Flagellar rotation</keyword>
<dbReference type="GO" id="GO:0009425">
    <property type="term" value="C:bacterial-type flagellum basal body"/>
    <property type="evidence" value="ECO:0007669"/>
    <property type="project" value="InterPro"/>
</dbReference>
<dbReference type="RefSeq" id="WP_273745160.1">
    <property type="nucleotide sequence ID" value="NZ_CP117692.1"/>
</dbReference>
<dbReference type="GO" id="GO:0006935">
    <property type="term" value="P:chemotaxis"/>
    <property type="evidence" value="ECO:0007669"/>
    <property type="project" value="UniProtKB-KW"/>
</dbReference>
<reference evidence="10" key="1">
    <citation type="submission" date="2023-02" db="EMBL/GenBank/DDBJ databases">
        <title>Complete genome sequence of Lactobacillus ruminis CACC888 isolated from Pig feces.</title>
        <authorList>
            <person name="Park S."/>
            <person name="Park M.A."/>
            <person name="Kim D.-H."/>
            <person name="Kim Y."/>
        </authorList>
    </citation>
    <scope>NUCLEOTIDE SEQUENCE</scope>
    <source>
        <strain evidence="10">CACC888</strain>
    </source>
</reference>
<dbReference type="NCBIfam" id="TIGR02480">
    <property type="entry name" value="fliN"/>
    <property type="match status" value="1"/>
</dbReference>
<comment type="subcellular location">
    <subcellularLocation>
        <location evidence="1">Cell membrane</location>
        <topology evidence="1">Peripheral membrane protein</topology>
        <orientation evidence="1">Cytoplasmic side</orientation>
    </subcellularLocation>
</comment>
<dbReference type="Pfam" id="PF04509">
    <property type="entry name" value="CheC"/>
    <property type="match status" value="2"/>
</dbReference>
<dbReference type="NCBIfam" id="NF005995">
    <property type="entry name" value="PRK08119.1"/>
    <property type="match status" value="1"/>
</dbReference>
<dbReference type="PRINTS" id="PR00956">
    <property type="entry name" value="FLGMOTORFLIN"/>
</dbReference>
<evidence type="ECO:0000256" key="5">
    <source>
        <dbReference type="ARBA" id="ARBA00022779"/>
    </source>
</evidence>
<dbReference type="Proteomes" id="UP001222683">
    <property type="component" value="Chromosome"/>
</dbReference>
<dbReference type="GO" id="GO:0016787">
    <property type="term" value="F:hydrolase activity"/>
    <property type="evidence" value="ECO:0007669"/>
    <property type="project" value="InterPro"/>
</dbReference>
<evidence type="ECO:0000256" key="3">
    <source>
        <dbReference type="ARBA" id="ARBA00022475"/>
    </source>
</evidence>
<evidence type="ECO:0000256" key="1">
    <source>
        <dbReference type="ARBA" id="ARBA00004413"/>
    </source>
</evidence>
<dbReference type="GO" id="GO:0071973">
    <property type="term" value="P:bacterial-type flagellum-dependent cell motility"/>
    <property type="evidence" value="ECO:0007669"/>
    <property type="project" value="InterPro"/>
</dbReference>
<dbReference type="Gene3D" id="2.30.330.10">
    <property type="entry name" value="SpoA-like"/>
    <property type="match status" value="1"/>
</dbReference>
<feature type="domain" description="CheC-like protein" evidence="9">
    <location>
        <begin position="68"/>
        <end position="101"/>
    </location>
</feature>
<feature type="region of interest" description="Disordered" evidence="7">
    <location>
        <begin position="264"/>
        <end position="311"/>
    </location>
</feature>
<dbReference type="SUPFAM" id="SSF101801">
    <property type="entry name" value="Surface presentation of antigens (SPOA)"/>
    <property type="match status" value="1"/>
</dbReference>
<dbReference type="SUPFAM" id="SSF103039">
    <property type="entry name" value="CheC-like"/>
    <property type="match status" value="1"/>
</dbReference>
<evidence type="ECO:0000313" key="10">
    <source>
        <dbReference type="EMBL" id="WDC82315.1"/>
    </source>
</evidence>
<dbReference type="GO" id="GO:0003774">
    <property type="term" value="F:cytoskeletal motor activity"/>
    <property type="evidence" value="ECO:0007669"/>
    <property type="project" value="InterPro"/>
</dbReference>
<dbReference type="InterPro" id="IPR036429">
    <property type="entry name" value="SpoA-like_sf"/>
</dbReference>
<accession>A0AAQ3ATD5</accession>
<feature type="compositionally biased region" description="Pro residues" evidence="7">
    <location>
        <begin position="290"/>
        <end position="305"/>
    </location>
</feature>